<keyword evidence="1" id="KW-0677">Repeat</keyword>
<evidence type="ECO:0000313" key="3">
    <source>
        <dbReference type="EMBL" id="WVZ51183.1"/>
    </source>
</evidence>
<evidence type="ECO:0000256" key="1">
    <source>
        <dbReference type="ARBA" id="ARBA00022737"/>
    </source>
</evidence>
<dbReference type="SUPFAM" id="SSF52058">
    <property type="entry name" value="L domain-like"/>
    <property type="match status" value="1"/>
</dbReference>
<dbReference type="PANTHER" id="PTHR23155:SF1062">
    <property type="entry name" value="OS11G0579400 PROTEIN"/>
    <property type="match status" value="1"/>
</dbReference>
<gene>
    <name evidence="3" type="ORF">U9M48_002348</name>
</gene>
<keyword evidence="4" id="KW-1185">Reference proteome</keyword>
<dbReference type="Pfam" id="PF23598">
    <property type="entry name" value="LRR_14"/>
    <property type="match status" value="1"/>
</dbReference>
<dbReference type="InterPro" id="IPR032675">
    <property type="entry name" value="LRR_dom_sf"/>
</dbReference>
<dbReference type="InterPro" id="IPR055414">
    <property type="entry name" value="LRR_R13L4/SHOC2-like"/>
</dbReference>
<dbReference type="InterPro" id="IPR044974">
    <property type="entry name" value="Disease_R_plants"/>
</dbReference>
<accession>A0AAQ3SJQ7</accession>
<dbReference type="PANTHER" id="PTHR23155">
    <property type="entry name" value="DISEASE RESISTANCE PROTEIN RP"/>
    <property type="match status" value="1"/>
</dbReference>
<dbReference type="EMBL" id="CP144745">
    <property type="protein sequence ID" value="WVZ51183.1"/>
    <property type="molecule type" value="Genomic_DNA"/>
</dbReference>
<protein>
    <recommendedName>
        <fullName evidence="2">Disease resistance R13L4/SHOC-2-like LRR domain-containing protein</fullName>
    </recommendedName>
</protein>
<proteinExistence type="predicted"/>
<dbReference type="GO" id="GO:0098542">
    <property type="term" value="P:defense response to other organism"/>
    <property type="evidence" value="ECO:0007669"/>
    <property type="project" value="TreeGrafter"/>
</dbReference>
<feature type="domain" description="Disease resistance R13L4/SHOC-2-like LRR" evidence="2">
    <location>
        <begin position="179"/>
        <end position="467"/>
    </location>
</feature>
<dbReference type="Gene3D" id="3.80.10.10">
    <property type="entry name" value="Ribonuclease Inhibitor"/>
    <property type="match status" value="2"/>
</dbReference>
<dbReference type="AlphaFoldDB" id="A0AAQ3SJQ7"/>
<evidence type="ECO:0000259" key="2">
    <source>
        <dbReference type="Pfam" id="PF23598"/>
    </source>
</evidence>
<reference evidence="3 4" key="1">
    <citation type="submission" date="2024-02" db="EMBL/GenBank/DDBJ databases">
        <title>High-quality chromosome-scale genome assembly of Pensacola bahiagrass (Paspalum notatum Flugge var. saurae).</title>
        <authorList>
            <person name="Vega J.M."/>
            <person name="Podio M."/>
            <person name="Orjuela J."/>
            <person name="Siena L.A."/>
            <person name="Pessino S.C."/>
            <person name="Combes M.C."/>
            <person name="Mariac C."/>
            <person name="Albertini E."/>
            <person name="Pupilli F."/>
            <person name="Ortiz J.P.A."/>
            <person name="Leblanc O."/>
        </authorList>
    </citation>
    <scope>NUCLEOTIDE SEQUENCE [LARGE SCALE GENOMIC DNA]</scope>
    <source>
        <strain evidence="3">R1</strain>
        <tissue evidence="3">Leaf</tissue>
    </source>
</reference>
<dbReference type="Proteomes" id="UP001341281">
    <property type="component" value="Chromosome 01"/>
</dbReference>
<name>A0AAQ3SJQ7_PASNO</name>
<evidence type="ECO:0000313" key="4">
    <source>
        <dbReference type="Proteomes" id="UP001341281"/>
    </source>
</evidence>
<sequence length="492" mass="55782">MKRNRTDGDSSFSNPPFRIIFYLPSLDHELLEFPQHRAGYQLVNDISECKRLKRSSSKLLLMQCYNELPSKYRTCLLYLTIFPQGHVIRTTSLARSATADATSSDDRIIQSATDEPSTTWRRFSSQGLFLLWKSVLPATSTASQYIVKCENSSPGSQERNPIQTVTAKVLRKKHLQDSYLSLRNTDVVQLPKQIKDLHCLETLDIRQTKVRMLAKKAIVLPQLKHFLAGHNIFASIPRTRIPEKLCSAVEIPLGIQKMENMEILSHVHVSNSDVQLSAIARLLKLRKLGVSLRSEKTTCLRSLSIRIDQPAGPENQDARITTKALHLLPNFIERLSICGIKSGLVYSIKDHHQLTKITLSETFLGEDDICILGKISKLCGLRLLHNSYTAASKLSFMAEEFQRLRSLVVDSSNITNNSFDNGAAPDLEVIVWSFNTLEDLSGLRNLCRLLKLELNGDCADHQLALVKEQIIWDYPNYLNHFKIEHNPQNHCQ</sequence>
<organism evidence="3 4">
    <name type="scientific">Paspalum notatum var. saurae</name>
    <dbReference type="NCBI Taxonomy" id="547442"/>
    <lineage>
        <taxon>Eukaryota</taxon>
        <taxon>Viridiplantae</taxon>
        <taxon>Streptophyta</taxon>
        <taxon>Embryophyta</taxon>
        <taxon>Tracheophyta</taxon>
        <taxon>Spermatophyta</taxon>
        <taxon>Magnoliopsida</taxon>
        <taxon>Liliopsida</taxon>
        <taxon>Poales</taxon>
        <taxon>Poaceae</taxon>
        <taxon>PACMAD clade</taxon>
        <taxon>Panicoideae</taxon>
        <taxon>Andropogonodae</taxon>
        <taxon>Paspaleae</taxon>
        <taxon>Paspalinae</taxon>
        <taxon>Paspalum</taxon>
    </lineage>
</organism>